<name>A0A368KKI2_9BACT</name>
<dbReference type="PANTHER" id="PTHR48013:SF9">
    <property type="entry name" value="DUAL SPECIFICITY MITOGEN-ACTIVATED PROTEIN KINASE KINASE 5"/>
    <property type="match status" value="1"/>
</dbReference>
<dbReference type="EMBL" id="QPEX01000045">
    <property type="protein sequence ID" value="RCS41281.1"/>
    <property type="molecule type" value="Genomic_DNA"/>
</dbReference>
<evidence type="ECO:0000256" key="3">
    <source>
        <dbReference type="ARBA" id="ARBA00022777"/>
    </source>
</evidence>
<proteinExistence type="inferred from homology"/>
<sequence length="350" mass="39409">MVHSFETRTIRLRLRSLSIRHGIRNNRGNSSARIFSSVATAGRNFIGPYRLVRMLRASQTCQVWEAIHDMDNRRVAIKALRDNYLKDKAEIAALKHEHTVASTFDHPYVIHVYEFDSFRGLSYLCLEFCISRNMKMAIREGVEELAYWTPKIVEDGARGLGYMHEQGWIHCDVKPDNFLLDTEGNVKLIDFSIAQKKKTGLAKLFGGGSRVKGNVQGTRSYMSPEQIRGKTLDGRADMYCYGCTVFELISGKVPYTATSPDHLLDKHLRAAVPSLQAANNNVTAEFSALIERTMAKDPAQRPDTMEEFVKLLKNTKMYRIPPRKPASLAQREKQEAAASGDDSSTESGDA</sequence>
<dbReference type="SMART" id="SM00220">
    <property type="entry name" value="S_TKc"/>
    <property type="match status" value="1"/>
</dbReference>
<dbReference type="InterPro" id="IPR011009">
    <property type="entry name" value="Kinase-like_dom_sf"/>
</dbReference>
<dbReference type="InterPro" id="IPR000719">
    <property type="entry name" value="Prot_kinase_dom"/>
</dbReference>
<feature type="region of interest" description="Disordered" evidence="10">
    <location>
        <begin position="320"/>
        <end position="350"/>
    </location>
</feature>
<comment type="catalytic activity">
    <reaction evidence="9">
        <text>L-tyrosyl-[protein] + ATP = O-phospho-L-tyrosyl-[protein] + ADP + H(+)</text>
        <dbReference type="Rhea" id="RHEA:10596"/>
        <dbReference type="Rhea" id="RHEA-COMP:10136"/>
        <dbReference type="Rhea" id="RHEA-COMP:20101"/>
        <dbReference type="ChEBI" id="CHEBI:15378"/>
        <dbReference type="ChEBI" id="CHEBI:30616"/>
        <dbReference type="ChEBI" id="CHEBI:46858"/>
        <dbReference type="ChEBI" id="CHEBI:61978"/>
        <dbReference type="ChEBI" id="CHEBI:456216"/>
        <dbReference type="EC" id="2.7.12.2"/>
    </reaction>
</comment>
<dbReference type="Gene3D" id="1.10.510.10">
    <property type="entry name" value="Transferase(Phosphotransferase) domain 1"/>
    <property type="match status" value="1"/>
</dbReference>
<dbReference type="GO" id="GO:0005524">
    <property type="term" value="F:ATP binding"/>
    <property type="evidence" value="ECO:0007669"/>
    <property type="project" value="UniProtKB-KW"/>
</dbReference>
<keyword evidence="1" id="KW-0808">Transferase</keyword>
<dbReference type="SUPFAM" id="SSF56112">
    <property type="entry name" value="Protein kinase-like (PK-like)"/>
    <property type="match status" value="1"/>
</dbReference>
<feature type="domain" description="Protein kinase" evidence="11">
    <location>
        <begin position="49"/>
        <end position="317"/>
    </location>
</feature>
<accession>A0A368KKI2</accession>
<dbReference type="PANTHER" id="PTHR48013">
    <property type="entry name" value="DUAL SPECIFICITY MITOGEN-ACTIVATED PROTEIN KINASE KINASE 5-RELATED"/>
    <property type="match status" value="1"/>
</dbReference>
<feature type="compositionally biased region" description="Polar residues" evidence="10">
    <location>
        <begin position="341"/>
        <end position="350"/>
    </location>
</feature>
<evidence type="ECO:0000256" key="9">
    <source>
        <dbReference type="ARBA" id="ARBA00051693"/>
    </source>
</evidence>
<comment type="caution">
    <text evidence="12">The sequence shown here is derived from an EMBL/GenBank/DDBJ whole genome shotgun (WGS) entry which is preliminary data.</text>
</comment>
<dbReference type="Proteomes" id="UP000253562">
    <property type="component" value="Unassembled WGS sequence"/>
</dbReference>
<dbReference type="GO" id="GO:0004674">
    <property type="term" value="F:protein serine/threonine kinase activity"/>
    <property type="evidence" value="ECO:0007669"/>
    <property type="project" value="UniProtKB-KW"/>
</dbReference>
<dbReference type="PROSITE" id="PS50011">
    <property type="entry name" value="PROTEIN_KINASE_DOM"/>
    <property type="match status" value="1"/>
</dbReference>
<evidence type="ECO:0000256" key="1">
    <source>
        <dbReference type="ARBA" id="ARBA00022679"/>
    </source>
</evidence>
<evidence type="ECO:0000259" key="11">
    <source>
        <dbReference type="PROSITE" id="PS50011"/>
    </source>
</evidence>
<keyword evidence="12" id="KW-0723">Serine/threonine-protein kinase</keyword>
<dbReference type="CDD" id="cd14014">
    <property type="entry name" value="STKc_PknB_like"/>
    <property type="match status" value="1"/>
</dbReference>
<gene>
    <name evidence="12" type="ORF">DTL42_22200</name>
</gene>
<dbReference type="Pfam" id="PF00069">
    <property type="entry name" value="Pkinase"/>
    <property type="match status" value="1"/>
</dbReference>
<keyword evidence="2" id="KW-0547">Nucleotide-binding</keyword>
<evidence type="ECO:0000256" key="7">
    <source>
        <dbReference type="ARBA" id="ARBA00049014"/>
    </source>
</evidence>
<comment type="similarity">
    <text evidence="5">Belongs to the protein kinase superfamily. STE Ser/Thr protein kinase family. MAP kinase kinase subfamily.</text>
</comment>
<evidence type="ECO:0000256" key="2">
    <source>
        <dbReference type="ARBA" id="ARBA00022741"/>
    </source>
</evidence>
<evidence type="ECO:0000256" key="5">
    <source>
        <dbReference type="ARBA" id="ARBA00038035"/>
    </source>
</evidence>
<evidence type="ECO:0000256" key="6">
    <source>
        <dbReference type="ARBA" id="ARBA00038999"/>
    </source>
</evidence>
<keyword evidence="4" id="KW-0067">ATP-binding</keyword>
<evidence type="ECO:0000256" key="4">
    <source>
        <dbReference type="ARBA" id="ARBA00022840"/>
    </source>
</evidence>
<organism evidence="12 13">
    <name type="scientific">Bremerella cremea</name>
    <dbReference type="NCBI Taxonomy" id="1031537"/>
    <lineage>
        <taxon>Bacteria</taxon>
        <taxon>Pseudomonadati</taxon>
        <taxon>Planctomycetota</taxon>
        <taxon>Planctomycetia</taxon>
        <taxon>Pirellulales</taxon>
        <taxon>Pirellulaceae</taxon>
        <taxon>Bremerella</taxon>
    </lineage>
</organism>
<dbReference type="Gene3D" id="3.30.200.20">
    <property type="entry name" value="Phosphorylase Kinase, domain 1"/>
    <property type="match status" value="1"/>
</dbReference>
<comment type="catalytic activity">
    <reaction evidence="7">
        <text>L-seryl-[protein] + ATP = O-phospho-L-seryl-[protein] + ADP + H(+)</text>
        <dbReference type="Rhea" id="RHEA:17989"/>
        <dbReference type="Rhea" id="RHEA-COMP:9863"/>
        <dbReference type="Rhea" id="RHEA-COMP:11604"/>
        <dbReference type="ChEBI" id="CHEBI:15378"/>
        <dbReference type="ChEBI" id="CHEBI:29999"/>
        <dbReference type="ChEBI" id="CHEBI:30616"/>
        <dbReference type="ChEBI" id="CHEBI:83421"/>
        <dbReference type="ChEBI" id="CHEBI:456216"/>
        <dbReference type="EC" id="2.7.12.2"/>
    </reaction>
</comment>
<keyword evidence="3 12" id="KW-0418">Kinase</keyword>
<dbReference type="EC" id="2.7.12.2" evidence="6"/>
<evidence type="ECO:0000256" key="8">
    <source>
        <dbReference type="ARBA" id="ARBA00049299"/>
    </source>
</evidence>
<reference evidence="12 13" key="1">
    <citation type="submission" date="2018-07" db="EMBL/GenBank/DDBJ databases">
        <title>Comparative genomes isolates from brazilian mangrove.</title>
        <authorList>
            <person name="De Araujo J.E."/>
            <person name="Taketani R.G."/>
            <person name="Silva M.C.P."/>
            <person name="Lourenco M.V."/>
            <person name="Oliveira V.M."/>
            <person name="Andreote F.D."/>
        </authorList>
    </citation>
    <scope>NUCLEOTIDE SEQUENCE [LARGE SCALE GENOMIC DNA]</scope>
    <source>
        <strain evidence="12 13">HEX PRIS-MGV</strain>
    </source>
</reference>
<evidence type="ECO:0000313" key="13">
    <source>
        <dbReference type="Proteomes" id="UP000253562"/>
    </source>
</evidence>
<dbReference type="RefSeq" id="WP_114372321.1">
    <property type="nucleotide sequence ID" value="NZ_QPEX01000045.1"/>
</dbReference>
<evidence type="ECO:0000256" key="10">
    <source>
        <dbReference type="SAM" id="MobiDB-lite"/>
    </source>
</evidence>
<protein>
    <recommendedName>
        <fullName evidence="6">mitogen-activated protein kinase kinase</fullName>
        <ecNumber evidence="6">2.7.12.2</ecNumber>
    </recommendedName>
</protein>
<dbReference type="AlphaFoldDB" id="A0A368KKI2"/>
<evidence type="ECO:0000313" key="12">
    <source>
        <dbReference type="EMBL" id="RCS41281.1"/>
    </source>
</evidence>
<comment type="catalytic activity">
    <reaction evidence="8">
        <text>L-threonyl-[protein] + ATP = O-phospho-L-threonyl-[protein] + ADP + H(+)</text>
        <dbReference type="Rhea" id="RHEA:46608"/>
        <dbReference type="Rhea" id="RHEA-COMP:11060"/>
        <dbReference type="Rhea" id="RHEA-COMP:11605"/>
        <dbReference type="ChEBI" id="CHEBI:15378"/>
        <dbReference type="ChEBI" id="CHEBI:30013"/>
        <dbReference type="ChEBI" id="CHEBI:30616"/>
        <dbReference type="ChEBI" id="CHEBI:61977"/>
        <dbReference type="ChEBI" id="CHEBI:456216"/>
        <dbReference type="EC" id="2.7.12.2"/>
    </reaction>
</comment>